<comment type="caution">
    <text evidence="5">The sequence shown here is derived from an EMBL/GenBank/DDBJ whole genome shotgun (WGS) entry which is preliminary data.</text>
</comment>
<accession>A0A9X6NIH0</accession>
<feature type="signal peptide" evidence="3">
    <location>
        <begin position="1"/>
        <end position="22"/>
    </location>
</feature>
<reference evidence="6" key="1">
    <citation type="submission" date="2017-01" db="EMBL/GenBank/DDBJ databases">
        <title>Comparative genomics of anhydrobiosis in the tardigrade Hypsibius dujardini.</title>
        <authorList>
            <person name="Yoshida Y."/>
            <person name="Koutsovoulos G."/>
            <person name="Laetsch D."/>
            <person name="Stevens L."/>
            <person name="Kumar S."/>
            <person name="Horikawa D."/>
            <person name="Ishino K."/>
            <person name="Komine S."/>
            <person name="Tomita M."/>
            <person name="Blaxter M."/>
            <person name="Arakawa K."/>
        </authorList>
    </citation>
    <scope>NUCLEOTIDE SEQUENCE [LARGE SCALE GENOMIC DNA]</scope>
    <source>
        <strain evidence="6">Z151</strain>
    </source>
</reference>
<dbReference type="Pfam" id="PF01835">
    <property type="entry name" value="MG2"/>
    <property type="match status" value="1"/>
</dbReference>
<dbReference type="OrthoDB" id="9998011at2759"/>
<evidence type="ECO:0000313" key="5">
    <source>
        <dbReference type="EMBL" id="OWA54780.1"/>
    </source>
</evidence>
<sequence length="508" mass="56621">MSSSPMRWCVLLLAGMVMLSCAEIFTDDEYCLNFMDVHVLAPRVLRPNNISRDMVKQKIVLLAGQRLTLELHIGNLNEKLNTYHLLVTNTNPSDGFPPTYKEEALTVLRDRSLVLIQFDKPIYKPGDTIKYQILIVDQTLLPVGTAINIAIKNPKGTLTPHKREKVPPSYSQHPGFVEGSYKLGAHDMLGEWSMEVSIGDQVETRHFRVAEYVLPRFLLNISPPLFIHAGQAKFEVGVKASRPFGVEFMDMETNFNATITGPTGLTETKLYKGIYGEVFFTTRTDQITGNFCQGRTVSEPVQGTVHFSVTAVEIETGKSITKNTSIPFLCDPFVLNVRRNLLFHPGIPYNLTVEILQHDGKPYEGDLKAETIRWGVLYSDEVSNASSAALVTGQTVPIGPGNQAQIFLMPQAKHQKMDLILQLKNVKRNVTVGKSKVYVFATDPLTNEDSLKEILSTSGERMIQPPNGPFLGLAGVRKDTTSIGGFRHYPWPYPNLQLARIVSDAFKA</sequence>
<evidence type="ECO:0000256" key="1">
    <source>
        <dbReference type="ARBA" id="ARBA00022729"/>
    </source>
</evidence>
<evidence type="ECO:0000256" key="2">
    <source>
        <dbReference type="ARBA" id="ARBA00022966"/>
    </source>
</evidence>
<dbReference type="Gene3D" id="2.60.40.1930">
    <property type="match status" value="1"/>
</dbReference>
<keyword evidence="1 3" id="KW-0732">Signal</keyword>
<name>A0A9X6NIH0_HYPEX</name>
<dbReference type="PANTHER" id="PTHR11412">
    <property type="entry name" value="MACROGLOBULIN / COMPLEMENT"/>
    <property type="match status" value="1"/>
</dbReference>
<dbReference type="PANTHER" id="PTHR11412:SF136">
    <property type="entry name" value="CD109 ANTIGEN"/>
    <property type="match status" value="1"/>
</dbReference>
<dbReference type="PROSITE" id="PS51257">
    <property type="entry name" value="PROKAR_LIPOPROTEIN"/>
    <property type="match status" value="1"/>
</dbReference>
<dbReference type="GO" id="GO:0004866">
    <property type="term" value="F:endopeptidase inhibitor activity"/>
    <property type="evidence" value="ECO:0007669"/>
    <property type="project" value="InterPro"/>
</dbReference>
<gene>
    <name evidence="5" type="ORF">BV898_19174</name>
</gene>
<dbReference type="EMBL" id="MTYJ01000457">
    <property type="protein sequence ID" value="OWA54780.1"/>
    <property type="molecule type" value="Genomic_DNA"/>
</dbReference>
<dbReference type="AlphaFoldDB" id="A0A9X6NIH0"/>
<proteinExistence type="predicted"/>
<evidence type="ECO:0000259" key="4">
    <source>
        <dbReference type="Pfam" id="PF01835"/>
    </source>
</evidence>
<evidence type="ECO:0000256" key="3">
    <source>
        <dbReference type="SAM" id="SignalP"/>
    </source>
</evidence>
<dbReference type="Proteomes" id="UP000192578">
    <property type="component" value="Unassembled WGS sequence"/>
</dbReference>
<organism evidence="5 6">
    <name type="scientific">Hypsibius exemplaris</name>
    <name type="common">Freshwater tardigrade</name>
    <dbReference type="NCBI Taxonomy" id="2072580"/>
    <lineage>
        <taxon>Eukaryota</taxon>
        <taxon>Metazoa</taxon>
        <taxon>Ecdysozoa</taxon>
        <taxon>Tardigrada</taxon>
        <taxon>Eutardigrada</taxon>
        <taxon>Parachela</taxon>
        <taxon>Hypsibioidea</taxon>
        <taxon>Hypsibiidae</taxon>
        <taxon>Hypsibius</taxon>
    </lineage>
</organism>
<keyword evidence="6" id="KW-1185">Reference proteome</keyword>
<dbReference type="InterPro" id="IPR002890">
    <property type="entry name" value="MG2"/>
</dbReference>
<protein>
    <submittedName>
        <fullName evidence="5">CD109 antigen</fullName>
    </submittedName>
</protein>
<feature type="chain" id="PRO_5040739446" evidence="3">
    <location>
        <begin position="23"/>
        <end position="508"/>
    </location>
</feature>
<dbReference type="InterPro" id="IPR050473">
    <property type="entry name" value="A2M/Complement_sys"/>
</dbReference>
<evidence type="ECO:0000313" key="6">
    <source>
        <dbReference type="Proteomes" id="UP000192578"/>
    </source>
</evidence>
<keyword evidence="2" id="KW-0882">Thioester bond</keyword>
<feature type="domain" description="Macroglobulin" evidence="4">
    <location>
        <begin position="115"/>
        <end position="209"/>
    </location>
</feature>